<dbReference type="InterPro" id="IPR002048">
    <property type="entry name" value="EF_hand_dom"/>
</dbReference>
<accession>G0QJC7</accession>
<dbReference type="GO" id="GO:0005509">
    <property type="term" value="F:calcium ion binding"/>
    <property type="evidence" value="ECO:0007669"/>
    <property type="project" value="InterPro"/>
</dbReference>
<dbReference type="InParanoid" id="G0QJC7"/>
<dbReference type="OMA" id="MTKEGEP"/>
<organism evidence="2 3">
    <name type="scientific">Ichthyophthirius multifiliis</name>
    <name type="common">White spot disease agent</name>
    <name type="synonym">Ich</name>
    <dbReference type="NCBI Taxonomy" id="5932"/>
    <lineage>
        <taxon>Eukaryota</taxon>
        <taxon>Sar</taxon>
        <taxon>Alveolata</taxon>
        <taxon>Ciliophora</taxon>
        <taxon>Intramacronucleata</taxon>
        <taxon>Oligohymenophorea</taxon>
        <taxon>Hymenostomatida</taxon>
        <taxon>Ophryoglenina</taxon>
        <taxon>Ichthyophthirius</taxon>
    </lineage>
</organism>
<proteinExistence type="predicted"/>
<dbReference type="FunFam" id="1.10.238.10:FF:000001">
    <property type="entry name" value="Calmodulin 1"/>
    <property type="match status" value="1"/>
</dbReference>
<protein>
    <recommendedName>
        <fullName evidence="1">EF-hand domain-containing protein</fullName>
    </recommendedName>
</protein>
<dbReference type="Gene3D" id="1.10.238.10">
    <property type="entry name" value="EF-hand"/>
    <property type="match status" value="2"/>
</dbReference>
<dbReference type="AlphaFoldDB" id="G0QJC7"/>
<dbReference type="OrthoDB" id="10260307at2759"/>
<sequence>MYDPNTSQTEKTKQEEFLKSKIQEAFNLFVKEKKGIVDKREIPYIMRYLGQFPSEAQVRDAILPEIEDDEPSEFIKYSKFETYMLKVLKSREYEPDEPEALLAAFKLLDQEGKGYIEIQTMETLLKEQGINFRTNEVESFIKFATNKDPNATVIYYEDYILRLQAFVDKHIEGIMKGYAYFQESK</sequence>
<feature type="domain" description="EF-hand" evidence="1">
    <location>
        <begin position="17"/>
        <end position="52"/>
    </location>
</feature>
<evidence type="ECO:0000313" key="3">
    <source>
        <dbReference type="Proteomes" id="UP000008983"/>
    </source>
</evidence>
<reference evidence="2 3" key="1">
    <citation type="submission" date="2011-07" db="EMBL/GenBank/DDBJ databases">
        <authorList>
            <person name="Coyne R."/>
            <person name="Brami D."/>
            <person name="Johnson J."/>
            <person name="Hostetler J."/>
            <person name="Hannick L."/>
            <person name="Clark T."/>
            <person name="Cassidy-Hanley D."/>
            <person name="Inman J."/>
        </authorList>
    </citation>
    <scope>NUCLEOTIDE SEQUENCE [LARGE SCALE GENOMIC DNA]</scope>
    <source>
        <strain evidence="2 3">G5</strain>
    </source>
</reference>
<evidence type="ECO:0000313" key="2">
    <source>
        <dbReference type="EMBL" id="EGR34667.1"/>
    </source>
</evidence>
<dbReference type="SUPFAM" id="SSF47473">
    <property type="entry name" value="EF-hand"/>
    <property type="match status" value="1"/>
</dbReference>
<dbReference type="PANTHER" id="PTHR46763:SF1">
    <property type="entry name" value="DYNEIN REGULATORY COMPLEX PROTEIN 8"/>
    <property type="match status" value="1"/>
</dbReference>
<dbReference type="RefSeq" id="XP_004039971.1">
    <property type="nucleotide sequence ID" value="XM_004039923.1"/>
</dbReference>
<dbReference type="EMBL" id="GL983058">
    <property type="protein sequence ID" value="EGR34667.1"/>
    <property type="molecule type" value="Genomic_DNA"/>
</dbReference>
<evidence type="ECO:0000259" key="1">
    <source>
        <dbReference type="PROSITE" id="PS50222"/>
    </source>
</evidence>
<feature type="domain" description="EF-hand" evidence="1">
    <location>
        <begin position="96"/>
        <end position="131"/>
    </location>
</feature>
<dbReference type="InterPro" id="IPR011992">
    <property type="entry name" value="EF-hand-dom_pair"/>
</dbReference>
<dbReference type="PROSITE" id="PS50222">
    <property type="entry name" value="EF_HAND_2"/>
    <property type="match status" value="2"/>
</dbReference>
<dbReference type="PANTHER" id="PTHR46763">
    <property type="entry name" value="DYNEIN REGULATORY COMPLEX PROTEIN 8"/>
    <property type="match status" value="1"/>
</dbReference>
<dbReference type="STRING" id="857967.G0QJC7"/>
<dbReference type="eggNOG" id="KOG0027">
    <property type="taxonomic scope" value="Eukaryota"/>
</dbReference>
<dbReference type="GeneID" id="14910871"/>
<keyword evidence="3" id="KW-1185">Reference proteome</keyword>
<gene>
    <name evidence="2" type="ORF">IMG5_004150</name>
</gene>
<name>G0QJC7_ICHMU</name>
<dbReference type="Proteomes" id="UP000008983">
    <property type="component" value="Unassembled WGS sequence"/>
</dbReference>